<keyword evidence="1" id="KW-0732">Signal</keyword>
<reference evidence="3" key="1">
    <citation type="submission" date="2017-01" db="EMBL/GenBank/DDBJ databases">
        <authorList>
            <person name="Varghese N."/>
            <person name="Submissions S."/>
        </authorList>
    </citation>
    <scope>NUCLEOTIDE SEQUENCE [LARGE SCALE GENOMIC DNA]</scope>
    <source>
        <strain evidence="3">DM9</strain>
    </source>
</reference>
<name>A0A1N6TPK9_9BACT</name>
<dbReference type="Proteomes" id="UP000185924">
    <property type="component" value="Unassembled WGS sequence"/>
</dbReference>
<dbReference type="PROSITE" id="PS51257">
    <property type="entry name" value="PROKAR_LIPOPROTEIN"/>
    <property type="match status" value="1"/>
</dbReference>
<feature type="chain" id="PRO_5013269619" evidence="1">
    <location>
        <begin position="21"/>
        <end position="333"/>
    </location>
</feature>
<keyword evidence="3" id="KW-1185">Reference proteome</keyword>
<evidence type="ECO:0000313" key="3">
    <source>
        <dbReference type="Proteomes" id="UP000185924"/>
    </source>
</evidence>
<dbReference type="EMBL" id="FTNM01000001">
    <property type="protein sequence ID" value="SIQ55289.1"/>
    <property type="molecule type" value="Genomic_DNA"/>
</dbReference>
<proteinExistence type="predicted"/>
<sequence>MKKSINYSLLMFLFSFIAFACSKEDGDMGPSASVTKASTTHEDCNANFISFGEYINPRGENLGLRGYCLSDAVDEGNGIWSFTIKQIGPSQGIGLSNLVIGAVYCPEEDYSGKGKIDENNVEIRNGESAYTPPVEYSVGTGTGCIIEDDVDSFFKLDELNELTTGKEYTVRFTYQDEFDIDYFIISVKAGNNCKNIEIDAGDCKPKYDCNLCAYSQGRYFNKGNKGKHWPDGVYKIYVGKEELTSNGPYLPATTPERRALFQAGALILSAKEQGIDVKDYIKCLPENVKDAFYCIVKFYKDKTKPASCDLQVAASTIGNWIDKKHCKDEDYKK</sequence>
<accession>A0A1N6TPK9</accession>
<protein>
    <submittedName>
        <fullName evidence="2">Uncharacterized protein</fullName>
    </submittedName>
</protein>
<dbReference type="AlphaFoldDB" id="A0A1N6TPK9"/>
<evidence type="ECO:0000256" key="1">
    <source>
        <dbReference type="SAM" id="SignalP"/>
    </source>
</evidence>
<dbReference type="OrthoDB" id="848102at2"/>
<gene>
    <name evidence="2" type="ORF">SAMN05421545_0439</name>
</gene>
<organism evidence="2 3">
    <name type="scientific">Pontibacter lucknowensis</name>
    <dbReference type="NCBI Taxonomy" id="1077936"/>
    <lineage>
        <taxon>Bacteria</taxon>
        <taxon>Pseudomonadati</taxon>
        <taxon>Bacteroidota</taxon>
        <taxon>Cytophagia</taxon>
        <taxon>Cytophagales</taxon>
        <taxon>Hymenobacteraceae</taxon>
        <taxon>Pontibacter</taxon>
    </lineage>
</organism>
<feature type="signal peptide" evidence="1">
    <location>
        <begin position="1"/>
        <end position="20"/>
    </location>
</feature>
<dbReference type="RefSeq" id="WP_143731811.1">
    <property type="nucleotide sequence ID" value="NZ_FTNM01000001.1"/>
</dbReference>
<evidence type="ECO:0000313" key="2">
    <source>
        <dbReference type="EMBL" id="SIQ55289.1"/>
    </source>
</evidence>